<organism evidence="16 17">
    <name type="scientific">Filifactor villosus</name>
    <dbReference type="NCBI Taxonomy" id="29374"/>
    <lineage>
        <taxon>Bacteria</taxon>
        <taxon>Bacillati</taxon>
        <taxon>Bacillota</taxon>
        <taxon>Clostridia</taxon>
        <taxon>Peptostreptococcales</taxon>
        <taxon>Filifactoraceae</taxon>
        <taxon>Filifactor</taxon>
    </lineage>
</organism>
<comment type="caution">
    <text evidence="16">The sequence shown here is derived from an EMBL/GenBank/DDBJ whole genome shotgun (WGS) entry which is preliminary data.</text>
</comment>
<feature type="domain" description="HNH Cas9-type" evidence="15">
    <location>
        <begin position="795"/>
        <end position="958"/>
    </location>
</feature>
<accession>A0ABV9QQ73</accession>
<protein>
    <recommendedName>
        <fullName evidence="13">CRISPR-associated endonuclease Cas9</fullName>
        <ecNumber evidence="13">3.1.-.-</ecNumber>
    </recommendedName>
</protein>
<dbReference type="InterPro" id="IPR003615">
    <property type="entry name" value="HNH_nuc"/>
</dbReference>
<dbReference type="HAMAP" id="MF_01480">
    <property type="entry name" value="Cas9"/>
    <property type="match status" value="1"/>
</dbReference>
<feature type="coiled-coil region" evidence="14">
    <location>
        <begin position="797"/>
        <end position="824"/>
    </location>
</feature>
<comment type="function">
    <text evidence="13">CRISPR (clustered regularly interspaced short palindromic repeat) is an adaptive immune system that provides protection against mobile genetic elements (viruses, transposable elements and conjugative plasmids). CRISPR clusters contain spacers, sequences complementary to antecedent mobile elements, and target invading nucleic acids. CRISPR clusters are transcribed and processed into CRISPR RNA (crRNA). In type II CRISPR systems correct processing of pre-crRNA requires a trans-encoded small RNA (tracrRNA), endogenous ribonuclease 3 (rnc) and this protein. The tracrRNA serves as a guide for ribonuclease 3-aided processing of pre-crRNA. Subsequently Cas9/crRNA/tracrRNA endonucleolytically cleaves linear or circular dsDNA target complementary to the spacer; Cas9 is inactive in the absence of the 2 guide RNAs (gRNA). Cas9 recognizes the protospacer adjacent motif (PAM) in the CRISPR repeat sequences to help distinguish self versus nonself, as targets within the bacterial CRISPR locus do not have PAMs. PAM recognition is also required for catalytic activity.</text>
</comment>
<dbReference type="Gene3D" id="3.30.420.10">
    <property type="entry name" value="Ribonuclease H-like superfamily/Ribonuclease H"/>
    <property type="match status" value="1"/>
</dbReference>
<evidence type="ECO:0000256" key="12">
    <source>
        <dbReference type="ARBA" id="ARBA00046380"/>
    </source>
</evidence>
<keyword evidence="9 13" id="KW-0051">Antiviral defense</keyword>
<reference evidence="17" key="1">
    <citation type="journal article" date="2019" name="Int. J. Syst. Evol. Microbiol.">
        <title>The Global Catalogue of Microorganisms (GCM) 10K type strain sequencing project: providing services to taxonomists for standard genome sequencing and annotation.</title>
        <authorList>
            <consortium name="The Broad Institute Genomics Platform"/>
            <consortium name="The Broad Institute Genome Sequencing Center for Infectious Disease"/>
            <person name="Wu L."/>
            <person name="Ma J."/>
        </authorList>
    </citation>
    <scope>NUCLEOTIDE SEQUENCE [LARGE SCALE GENOMIC DNA]</scope>
    <source>
        <strain evidence="17">CCUG 46385</strain>
    </source>
</reference>
<evidence type="ECO:0000256" key="4">
    <source>
        <dbReference type="ARBA" id="ARBA00022723"/>
    </source>
</evidence>
<evidence type="ECO:0000256" key="5">
    <source>
        <dbReference type="ARBA" id="ARBA00022759"/>
    </source>
</evidence>
<dbReference type="GO" id="GO:0004519">
    <property type="term" value="F:endonuclease activity"/>
    <property type="evidence" value="ECO:0007669"/>
    <property type="project" value="UniProtKB-KW"/>
</dbReference>
<dbReference type="InterPro" id="IPR028629">
    <property type="entry name" value="Cas9"/>
</dbReference>
<evidence type="ECO:0000256" key="9">
    <source>
        <dbReference type="ARBA" id="ARBA00023118"/>
    </source>
</evidence>
<comment type="similarity">
    <text evidence="2">Belongs to the CRISPR-associated protein Cas9 family. Subtype II-A subfamily.</text>
</comment>
<comment type="subunit">
    <text evidence="12 13">Monomer. Binds crRNA and tracrRNA.</text>
</comment>
<proteinExistence type="inferred from homology"/>
<feature type="binding site" evidence="13">
    <location>
        <position position="796"/>
    </location>
    <ligand>
        <name>Mg(2+)</name>
        <dbReference type="ChEBI" id="CHEBI:18420"/>
        <label>1</label>
    </ligand>
</feature>
<evidence type="ECO:0000256" key="14">
    <source>
        <dbReference type="SAM" id="Coils"/>
    </source>
</evidence>
<keyword evidence="10 13" id="KW-0238">DNA-binding</keyword>
<feature type="binding site" evidence="13">
    <location>
        <position position="800"/>
    </location>
    <ligand>
        <name>Mg(2+)</name>
        <dbReference type="ChEBI" id="CHEBI:18420"/>
        <label>1</label>
    </ligand>
</feature>
<dbReference type="InterPro" id="IPR032239">
    <property type="entry name" value="Cas9-BH"/>
</dbReference>
<evidence type="ECO:0000256" key="11">
    <source>
        <dbReference type="ARBA" id="ARBA00023211"/>
    </source>
</evidence>
<evidence type="ECO:0000256" key="6">
    <source>
        <dbReference type="ARBA" id="ARBA00022801"/>
    </source>
</evidence>
<evidence type="ECO:0000313" key="17">
    <source>
        <dbReference type="Proteomes" id="UP001595916"/>
    </source>
</evidence>
<keyword evidence="4 13" id="KW-0479">Metal-binding</keyword>
<feature type="binding site" evidence="13">
    <location>
        <position position="15"/>
    </location>
    <ligand>
        <name>Mg(2+)</name>
        <dbReference type="ChEBI" id="CHEBI:18420"/>
        <label>1</label>
    </ligand>
</feature>
<keyword evidence="17" id="KW-1185">Reference proteome</keyword>
<keyword evidence="3 13" id="KW-0540">Nuclease</keyword>
<evidence type="ECO:0000256" key="7">
    <source>
        <dbReference type="ARBA" id="ARBA00022842"/>
    </source>
</evidence>
<comment type="domain">
    <text evidence="13">Has 2 endonuclease domains. The discontinuous RuvC-like domain cleaves the target DNA noncomplementary to crRNA while the HNH nuclease domain cleaves the target DNA complementary to crRNA.</text>
</comment>
<gene>
    <name evidence="13 16" type="primary">cas9</name>
    <name evidence="16" type="synonym">csn1</name>
    <name evidence="16" type="ORF">ACFO4R_11025</name>
</gene>
<keyword evidence="7 13" id="KW-0460">Magnesium</keyword>
<keyword evidence="14" id="KW-0175">Coiled coil</keyword>
<keyword evidence="6 13" id="KW-0378">Hydrolase</keyword>
<evidence type="ECO:0000256" key="3">
    <source>
        <dbReference type="ARBA" id="ARBA00022722"/>
    </source>
</evidence>
<dbReference type="InterPro" id="IPR033114">
    <property type="entry name" value="HNH_CAS9"/>
</dbReference>
<dbReference type="Pfam" id="PF13395">
    <property type="entry name" value="HNH_4"/>
    <property type="match status" value="1"/>
</dbReference>
<dbReference type="NCBIfam" id="TIGR01865">
    <property type="entry name" value="cas_Csn1"/>
    <property type="match status" value="1"/>
</dbReference>
<feature type="active site" description="Proton acceptor for HNH nuclease domain" evidence="13">
    <location>
        <position position="878"/>
    </location>
</feature>
<feature type="binding site" evidence="13">
    <location>
        <position position="15"/>
    </location>
    <ligand>
        <name>Mg(2+)</name>
        <dbReference type="ChEBI" id="CHEBI:18420"/>
        <label>2</label>
    </ligand>
</feature>
<evidence type="ECO:0000256" key="13">
    <source>
        <dbReference type="HAMAP-Rule" id="MF_01480"/>
    </source>
</evidence>
<dbReference type="RefSeq" id="WP_379789197.1">
    <property type="nucleotide sequence ID" value="NZ_JBHSHL010000052.1"/>
</dbReference>
<comment type="similarity">
    <text evidence="13">Belongs to the CRISPR-associated Cas9 family.</text>
</comment>
<dbReference type="Pfam" id="PF16592">
    <property type="entry name" value="Cas9_REC"/>
    <property type="match status" value="1"/>
</dbReference>
<evidence type="ECO:0000256" key="10">
    <source>
        <dbReference type="ARBA" id="ARBA00023125"/>
    </source>
</evidence>
<dbReference type="Gene3D" id="1.10.30.50">
    <property type="match status" value="1"/>
</dbReference>
<dbReference type="InterPro" id="IPR036397">
    <property type="entry name" value="RNaseH_sf"/>
</dbReference>
<dbReference type="Pfam" id="PF22702">
    <property type="entry name" value="Cas9_RuvC"/>
    <property type="match status" value="1"/>
</dbReference>
<comment type="cofactor">
    <cofactor evidence="1 13">
        <name>Mg(2+)</name>
        <dbReference type="ChEBI" id="CHEBI:18420"/>
    </cofactor>
</comment>
<name>A0ABV9QQ73_9FIRM</name>
<feature type="binding site" evidence="13">
    <location>
        <position position="1009"/>
    </location>
    <ligand>
        <name>Mg(2+)</name>
        <dbReference type="ChEBI" id="CHEBI:18420"/>
        <label>2</label>
    </ligand>
</feature>
<evidence type="ECO:0000256" key="8">
    <source>
        <dbReference type="ARBA" id="ARBA00022884"/>
    </source>
</evidence>
<evidence type="ECO:0000313" key="16">
    <source>
        <dbReference type="EMBL" id="MFC4805601.1"/>
    </source>
</evidence>
<evidence type="ECO:0000256" key="2">
    <source>
        <dbReference type="ARBA" id="ARBA00005244"/>
    </source>
</evidence>
<keyword evidence="5 13" id="KW-0255">Endonuclease</keyword>
<evidence type="ECO:0000256" key="1">
    <source>
        <dbReference type="ARBA" id="ARBA00001946"/>
    </source>
</evidence>
<keyword evidence="8 13" id="KW-0694">RNA-binding</keyword>
<keyword evidence="11" id="KW-0464">Manganese</keyword>
<sequence length="1364" mass="158967">MGKQAIFGDYYIGLDIGTSSVGWALTDLNYNVLKFNQKAMWGVRLFNEGNTAAERRTNRSARRRLARRNQRIQWLQEIFFEEIQKVDPKFFQRLKDSKYYVEDKQEHQKNSLFNDEGFSDKEYHKRFPTINHLKVELMKSDEAFDVRLVYLAIANTLKHRGHFIFEGQSLEKATSFENAYNDFIFGVNDYFSYNEEDDEIPYTFEASSLENLKNLLLDKSKNKTEKKKEIVALFELSKTSKNFPVLKSLLEAIVGSKVNTKAFLGSDVDDDKKIDFSFSDSSFEEKLDQLEIVLPEYISILHPAKALHDWATLEEILGGEESISIAKVHQYMEHQEDLAELKQLIKRDFEKEVYDEIFKYDYIDSNYHAYIFGKGRKLSKGTYVSTDKYSKASQEDFCKFLLNKLKDKKAEKDYQKIGSKLENNAFLPKQREKSNSVVPYQIHLYELKKILSKAEVYLPFLSAKDENGLTNSEKILQIMTFRIPYYVGPLNEAHKNSGANVWVERKVQGRIYPWNFEEKIDIQQSAETFIRRMTNKCTYLIDEDVLPKDSLLYSEFMVLNELNNLRIDGEKPPVEVKTQIIEQLFKKHLKVTRKKLQTFLWKEGHTKTREAELTGIDGDFKSSLTSYIAFKKIFAKENFSDSEKKMIEDIIHSVLIFSEDRTMLKNRILKKYPHLSGEQIKEICKLKFSNWGRLSETFLTQIEDVDHETGEVFSLIEALRRTNFNLMELLSASFGFKTSVEEFNRERIGLNDKLDYKTVQELYVSPKVKRSIWQSLQIVEELRKITKRDPLRIFVEVAREEGEKRRTTSRKEQLKALYSSIKEEGGDWLEKLESHTDAQLRNERLYLYYTQMGRCMYSGESIDLGELLSGSKVYDIDHIFPRSRVKDDSLDNKVLVQAKLNKDKSDTYPIEPSIQAKNSAFWKLLLDKGLISAKKYQRLTRTSSFSEQELADFINRQIVETRQSSKAVIQLLGQALPDTEVVYSKAGNISDFRKENSLFKVREMNDLHHAKDAYLNIVVGNAYHTKFTKSPIHFIRSNKPYSLNHKAMFEREIKSGKITAWIPGEHGTVETVRRNLAKNNIQYTRLSYEEKGELFKNNPLRKGYGQHPLKSDPRMQDISKYGGYNKVTGSYYCLVEHTKGKKRIKSLECILLPYAKEIRLHPDKLNQYLIHRENEPLTDPKVLIEKIKIGTLFEINGAPVHLTGRSNDNLLFQHALQLVLSPENELYLKKVLKFIDRYKKSANKISITEHDGISQEENLRLYNVFSEKLDHTRYSILFNAQKGVLKEREELFQSLPLEIQVQTLGQILYFFQCNRVLTDLSTIGKGKTLGTVLFSKNISNWKSGKIIHRSITGLFQQEIDLMKL</sequence>
<dbReference type="Proteomes" id="UP001595916">
    <property type="component" value="Unassembled WGS sequence"/>
</dbReference>
<evidence type="ECO:0000259" key="15">
    <source>
        <dbReference type="PROSITE" id="PS51749"/>
    </source>
</evidence>
<dbReference type="Pfam" id="PF16593">
    <property type="entry name" value="Cas9-BH"/>
    <property type="match status" value="1"/>
</dbReference>
<dbReference type="InterPro" id="IPR032240">
    <property type="entry name" value="Cas9_REC"/>
</dbReference>
<dbReference type="Pfam" id="PF16595">
    <property type="entry name" value="Cas9_PI"/>
    <property type="match status" value="1"/>
</dbReference>
<dbReference type="InterPro" id="IPR032237">
    <property type="entry name" value="Cas9_PI"/>
</dbReference>
<dbReference type="EMBL" id="JBHSHL010000052">
    <property type="protein sequence ID" value="MFC4805601.1"/>
    <property type="molecule type" value="Genomic_DNA"/>
</dbReference>
<feature type="active site" description="For RuvC-like nuclease domain" evidence="13">
    <location>
        <position position="15"/>
    </location>
</feature>
<feature type="binding site" evidence="13">
    <location>
        <position position="800"/>
    </location>
    <ligand>
        <name>Mg(2+)</name>
        <dbReference type="ChEBI" id="CHEBI:18420"/>
        <label>2</label>
    </ligand>
</feature>
<dbReference type="PROSITE" id="PS51749">
    <property type="entry name" value="HNH_CAS9"/>
    <property type="match status" value="1"/>
</dbReference>
<dbReference type="EC" id="3.1.-.-" evidence="13"/>
<dbReference type="InterPro" id="IPR055228">
    <property type="entry name" value="Cas9_RuvC"/>
</dbReference>